<dbReference type="GO" id="GO:0006298">
    <property type="term" value="P:mismatch repair"/>
    <property type="evidence" value="ECO:0007669"/>
    <property type="project" value="UniProtKB-UniRule"/>
</dbReference>
<dbReference type="GO" id="GO:0005524">
    <property type="term" value="F:ATP binding"/>
    <property type="evidence" value="ECO:0007669"/>
    <property type="project" value="InterPro"/>
</dbReference>
<dbReference type="InterPro" id="IPR002099">
    <property type="entry name" value="MutL/Mlh/PMS"/>
</dbReference>
<dbReference type="InterPro" id="IPR037198">
    <property type="entry name" value="MutL_C_sf"/>
</dbReference>
<keyword evidence="8" id="KW-0255">Endonuclease</keyword>
<dbReference type="Gene3D" id="3.30.1540.20">
    <property type="entry name" value="MutL, C-terminal domain, dimerisation subdomain"/>
    <property type="match status" value="1"/>
</dbReference>
<dbReference type="RefSeq" id="WP_322808730.1">
    <property type="nucleotide sequence ID" value="NZ_JAVBVO010000003.1"/>
</dbReference>
<evidence type="ECO:0000256" key="3">
    <source>
        <dbReference type="ARBA" id="ARBA00023204"/>
    </source>
</evidence>
<evidence type="ECO:0000259" key="7">
    <source>
        <dbReference type="SMART" id="SM01340"/>
    </source>
</evidence>
<dbReference type="SUPFAM" id="SSF118116">
    <property type="entry name" value="DNA mismatch repair protein MutL"/>
    <property type="match status" value="1"/>
</dbReference>
<dbReference type="Pfam" id="PF13589">
    <property type="entry name" value="HATPase_c_3"/>
    <property type="match status" value="1"/>
</dbReference>
<dbReference type="EMBL" id="JAVBVO010000003">
    <property type="protein sequence ID" value="MDZ5758296.1"/>
    <property type="molecule type" value="Genomic_DNA"/>
</dbReference>
<dbReference type="FunFam" id="3.30.565.10:FF:000003">
    <property type="entry name" value="DNA mismatch repair endonuclease MutL"/>
    <property type="match status" value="1"/>
</dbReference>
<dbReference type="InterPro" id="IPR042120">
    <property type="entry name" value="MutL_C_dimsub"/>
</dbReference>
<dbReference type="GO" id="GO:0016887">
    <property type="term" value="F:ATP hydrolysis activity"/>
    <property type="evidence" value="ECO:0007669"/>
    <property type="project" value="InterPro"/>
</dbReference>
<dbReference type="Gene3D" id="3.30.1370.100">
    <property type="entry name" value="MutL, C-terminal domain, regulatory subdomain"/>
    <property type="match status" value="1"/>
</dbReference>
<dbReference type="NCBIfam" id="TIGR00585">
    <property type="entry name" value="mutl"/>
    <property type="match status" value="1"/>
</dbReference>
<evidence type="ECO:0000259" key="6">
    <source>
        <dbReference type="SMART" id="SM00853"/>
    </source>
</evidence>
<dbReference type="InterPro" id="IPR014721">
    <property type="entry name" value="Ribsml_uS5_D2-typ_fold_subgr"/>
</dbReference>
<reference evidence="8" key="1">
    <citation type="submission" date="2023-08" db="EMBL/GenBank/DDBJ databases">
        <title>Genomic characterization of piscicolin 126 produced by Carnobacterium maltaromaticum CM22 strain isolated from salmon (Salmo salar).</title>
        <authorList>
            <person name="Gonzalez-Gragera E."/>
            <person name="Garcia-Lopez J.D."/>
            <person name="Teso-Perez C."/>
            <person name="Gimenez-Hernandez I."/>
            <person name="Peralta-Sanchez J.M."/>
            <person name="Valdivia E."/>
            <person name="Montalban-Lopez M."/>
            <person name="Martin-Platero A.M."/>
            <person name="Banos A."/>
            <person name="Martinez-Bueno M."/>
        </authorList>
    </citation>
    <scope>NUCLEOTIDE SEQUENCE</scope>
    <source>
        <strain evidence="8">CM22</strain>
    </source>
</reference>
<dbReference type="Gene3D" id="3.30.565.10">
    <property type="entry name" value="Histidine kinase-like ATPase, C-terminal domain"/>
    <property type="match status" value="1"/>
</dbReference>
<keyword evidence="2 4" id="KW-0227">DNA damage</keyword>
<feature type="compositionally biased region" description="Basic and acidic residues" evidence="5">
    <location>
        <begin position="373"/>
        <end position="396"/>
    </location>
</feature>
<dbReference type="InterPro" id="IPR013507">
    <property type="entry name" value="DNA_mismatch_S5_2-like"/>
</dbReference>
<dbReference type="SUPFAM" id="SSF54211">
    <property type="entry name" value="Ribosomal protein S5 domain 2-like"/>
    <property type="match status" value="1"/>
</dbReference>
<dbReference type="PANTHER" id="PTHR10073">
    <property type="entry name" value="DNA MISMATCH REPAIR PROTEIN MLH, PMS, MUTL"/>
    <property type="match status" value="1"/>
</dbReference>
<dbReference type="InterPro" id="IPR036890">
    <property type="entry name" value="HATPase_C_sf"/>
</dbReference>
<accession>A0AAW9K099</accession>
<comment type="similarity">
    <text evidence="1 4">Belongs to the DNA mismatch repair MutL/HexB family.</text>
</comment>
<dbReference type="Pfam" id="PF01119">
    <property type="entry name" value="DNA_mis_repair"/>
    <property type="match status" value="1"/>
</dbReference>
<organism evidence="8 9">
    <name type="scientific">Carnobacterium maltaromaticum</name>
    <name type="common">Carnobacterium piscicola</name>
    <dbReference type="NCBI Taxonomy" id="2751"/>
    <lineage>
        <taxon>Bacteria</taxon>
        <taxon>Bacillati</taxon>
        <taxon>Bacillota</taxon>
        <taxon>Bacilli</taxon>
        <taxon>Lactobacillales</taxon>
        <taxon>Carnobacteriaceae</taxon>
        <taxon>Carnobacterium</taxon>
    </lineage>
</organism>
<proteinExistence type="inferred from homology"/>
<comment type="function">
    <text evidence="4">This protein is involved in the repair of mismatches in DNA. It is required for dam-dependent methyl-directed DNA mismatch repair. May act as a 'molecular matchmaker', a protein that promotes the formation of a stable complex between two or more DNA-binding proteins in an ATP-dependent manner without itself being part of a final effector complex.</text>
</comment>
<dbReference type="Proteomes" id="UP001290462">
    <property type="component" value="Unassembled WGS sequence"/>
</dbReference>
<keyword evidence="3 4" id="KW-0234">DNA repair</keyword>
<dbReference type="InterPro" id="IPR020667">
    <property type="entry name" value="DNA_mismatch_repair_MutL"/>
</dbReference>
<dbReference type="NCBIfam" id="NF000950">
    <property type="entry name" value="PRK00095.1-3"/>
    <property type="match status" value="1"/>
</dbReference>
<feature type="domain" description="DNA mismatch repair protein S5" evidence="7">
    <location>
        <begin position="208"/>
        <end position="326"/>
    </location>
</feature>
<evidence type="ECO:0000256" key="4">
    <source>
        <dbReference type="HAMAP-Rule" id="MF_00149"/>
    </source>
</evidence>
<dbReference type="GO" id="GO:0004519">
    <property type="term" value="F:endonuclease activity"/>
    <property type="evidence" value="ECO:0007669"/>
    <property type="project" value="UniProtKB-KW"/>
</dbReference>
<evidence type="ECO:0000256" key="1">
    <source>
        <dbReference type="ARBA" id="ARBA00006082"/>
    </source>
</evidence>
<dbReference type="Gene3D" id="3.30.230.10">
    <property type="match status" value="1"/>
</dbReference>
<dbReference type="SMART" id="SM01340">
    <property type="entry name" value="DNA_mis_repair"/>
    <property type="match status" value="1"/>
</dbReference>
<dbReference type="FunFam" id="3.30.1370.100:FF:000004">
    <property type="entry name" value="DNA mismatch repair endonuclease MutL"/>
    <property type="match status" value="1"/>
</dbReference>
<sequence>MGKIVELSEKLANQIAAGEVIERPASVVKELVENAIDAGSTQIDILIEEAGLKKIQIIDNGAGIAADDVRNAFKRHATSKIHSRDDLFRIRTLGFRGEALPSIASVSEITLETATGVGAGSYLALKGGDIVEERANPARKGTSITVENLFFNTPARLKYVKTIQTELATIGDIVNRLAMSNTQVAFRLVHDGNQMLRTMGNGDLKQTLAGIYGVSVAKKMREVEKEDLDFKLKGYVSLPELTRASRNYMSIMINGRYIKNYLLNKAIVAGYRSKLMVGRFPFVCLDIQMDPLLVDVNVHPTKQEVRISKEKELMELIETAIHECLSHEQLIPESLENFSFKRPYDASRFQSEQTKIDLTASKTSSDGLFSKNQAEDSKENQVHSNEKKSTEDKNQDYFKTIPFKSTPSPIPAQREASPFERGIGYEAAEGQFYLKKDRVEEEFIEDPFAPIPENLMNEVTVETTHNLQSEPPEIESNQNQSELQELHTESHLKAAEKLIKEEAQLKNKAIAHLPNLEYVGQMHGTYLFAQNENGLYILDQHAAQERIKYEFFRKKIGEVSRDLQDLLVPIMLDYPNSDAIKIKENNEALEEIGLFLEPFGQNSFLVRSHPVWFNRGQEEEIIKEMIDLLLEQGSISVAKFREATAIMMSCKGSIKANHHLNDQEARALLVDLAKTENPYNCPHGRPVLIQFTNKDMERMFKRIQDPH</sequence>
<evidence type="ECO:0000256" key="5">
    <source>
        <dbReference type="SAM" id="MobiDB-lite"/>
    </source>
</evidence>
<dbReference type="InterPro" id="IPR042121">
    <property type="entry name" value="MutL_C_regsub"/>
</dbReference>
<dbReference type="HAMAP" id="MF_00149">
    <property type="entry name" value="DNA_mis_repair"/>
    <property type="match status" value="1"/>
</dbReference>
<feature type="domain" description="MutL C-terminal dimerisation" evidence="6">
    <location>
        <begin position="518"/>
        <end position="660"/>
    </location>
</feature>
<dbReference type="GO" id="GO:0032300">
    <property type="term" value="C:mismatch repair complex"/>
    <property type="evidence" value="ECO:0007669"/>
    <property type="project" value="InterPro"/>
</dbReference>
<feature type="region of interest" description="Disordered" evidence="5">
    <location>
        <begin position="360"/>
        <end position="415"/>
    </location>
</feature>
<evidence type="ECO:0000313" key="8">
    <source>
        <dbReference type="EMBL" id="MDZ5758296.1"/>
    </source>
</evidence>
<gene>
    <name evidence="4 8" type="primary">mutL</name>
    <name evidence="8" type="ORF">RAK27_06440</name>
</gene>
<feature type="compositionally biased region" description="Polar residues" evidence="5">
    <location>
        <begin position="360"/>
        <end position="372"/>
    </location>
</feature>
<dbReference type="GO" id="GO:0030983">
    <property type="term" value="F:mismatched DNA binding"/>
    <property type="evidence" value="ECO:0007669"/>
    <property type="project" value="InterPro"/>
</dbReference>
<dbReference type="PANTHER" id="PTHR10073:SF12">
    <property type="entry name" value="DNA MISMATCH REPAIR PROTEIN MLH1"/>
    <property type="match status" value="1"/>
</dbReference>
<dbReference type="Pfam" id="PF08676">
    <property type="entry name" value="MutL_C"/>
    <property type="match status" value="1"/>
</dbReference>
<dbReference type="PROSITE" id="PS00058">
    <property type="entry name" value="DNA_MISMATCH_REPAIR_1"/>
    <property type="match status" value="1"/>
</dbReference>
<dbReference type="CDD" id="cd16926">
    <property type="entry name" value="HATPase_MutL-MLH-PMS-like"/>
    <property type="match status" value="1"/>
</dbReference>
<dbReference type="InterPro" id="IPR038973">
    <property type="entry name" value="MutL/Mlh/Pms-like"/>
</dbReference>
<name>A0AAW9K099_CARML</name>
<evidence type="ECO:0000256" key="2">
    <source>
        <dbReference type="ARBA" id="ARBA00022763"/>
    </source>
</evidence>
<dbReference type="CDD" id="cd00782">
    <property type="entry name" value="MutL_Trans"/>
    <property type="match status" value="1"/>
</dbReference>
<dbReference type="InterPro" id="IPR014790">
    <property type="entry name" value="MutL_C"/>
</dbReference>
<dbReference type="InterPro" id="IPR020568">
    <property type="entry name" value="Ribosomal_Su5_D2-typ_SF"/>
</dbReference>
<keyword evidence="8" id="KW-0540">Nuclease</keyword>
<protein>
    <recommendedName>
        <fullName evidence="4">DNA mismatch repair protein MutL</fullName>
    </recommendedName>
</protein>
<evidence type="ECO:0000313" key="9">
    <source>
        <dbReference type="Proteomes" id="UP001290462"/>
    </source>
</evidence>
<dbReference type="SUPFAM" id="SSF55874">
    <property type="entry name" value="ATPase domain of HSP90 chaperone/DNA topoisomerase II/histidine kinase"/>
    <property type="match status" value="1"/>
</dbReference>
<dbReference type="InterPro" id="IPR014762">
    <property type="entry name" value="DNA_mismatch_repair_CS"/>
</dbReference>
<dbReference type="AlphaFoldDB" id="A0AAW9K099"/>
<dbReference type="GO" id="GO:0140664">
    <property type="term" value="F:ATP-dependent DNA damage sensor activity"/>
    <property type="evidence" value="ECO:0007669"/>
    <property type="project" value="InterPro"/>
</dbReference>
<comment type="caution">
    <text evidence="8">The sequence shown here is derived from an EMBL/GenBank/DDBJ whole genome shotgun (WGS) entry which is preliminary data.</text>
</comment>
<keyword evidence="8" id="KW-0378">Hydrolase</keyword>
<dbReference type="SMART" id="SM00853">
    <property type="entry name" value="MutL_C"/>
    <property type="match status" value="1"/>
</dbReference>